<dbReference type="Proteomes" id="UP000799755">
    <property type="component" value="Unassembled WGS sequence"/>
</dbReference>
<accession>A0ACB6Q6N7</accession>
<keyword evidence="2" id="KW-1185">Reference proteome</keyword>
<protein>
    <submittedName>
        <fullName evidence="1">Uncharacterized protein</fullName>
    </submittedName>
</protein>
<evidence type="ECO:0000313" key="1">
    <source>
        <dbReference type="EMBL" id="KAF2462521.1"/>
    </source>
</evidence>
<gene>
    <name evidence="1" type="ORF">BDR25DRAFT_347714</name>
</gene>
<evidence type="ECO:0000313" key="2">
    <source>
        <dbReference type="Proteomes" id="UP000799755"/>
    </source>
</evidence>
<sequence>MVRAAAFPNASNTDPQRSTAPTPYKPSPPQLASHALSIYCQAVNTYNMPSEADRDHTIAYSSPKLRPQLPPLSTPTPPLAPLKTRLYIYTTYRTNQQYSTMTSSFDGCARPQQQWQRQLSGRNGHALPPRLPPTPSMPASYFPNGAQSIKLATYISTLSDLLSGLSYPSELLAAFEAFDNGDDGQIGLGELKNAYCIRHLSLGRES</sequence>
<organism evidence="1 2">
    <name type="scientific">Lindgomyces ingoldianus</name>
    <dbReference type="NCBI Taxonomy" id="673940"/>
    <lineage>
        <taxon>Eukaryota</taxon>
        <taxon>Fungi</taxon>
        <taxon>Dikarya</taxon>
        <taxon>Ascomycota</taxon>
        <taxon>Pezizomycotina</taxon>
        <taxon>Dothideomycetes</taxon>
        <taxon>Pleosporomycetidae</taxon>
        <taxon>Pleosporales</taxon>
        <taxon>Lindgomycetaceae</taxon>
        <taxon>Lindgomyces</taxon>
    </lineage>
</organism>
<proteinExistence type="predicted"/>
<dbReference type="EMBL" id="MU003586">
    <property type="protein sequence ID" value="KAF2462521.1"/>
    <property type="molecule type" value="Genomic_DNA"/>
</dbReference>
<comment type="caution">
    <text evidence="1">The sequence shown here is derived from an EMBL/GenBank/DDBJ whole genome shotgun (WGS) entry which is preliminary data.</text>
</comment>
<name>A0ACB6Q6N7_9PLEO</name>
<reference evidence="1" key="1">
    <citation type="journal article" date="2020" name="Stud. Mycol.">
        <title>101 Dothideomycetes genomes: a test case for predicting lifestyles and emergence of pathogens.</title>
        <authorList>
            <person name="Haridas S."/>
            <person name="Albert R."/>
            <person name="Binder M."/>
            <person name="Bloem J."/>
            <person name="Labutti K."/>
            <person name="Salamov A."/>
            <person name="Andreopoulos B."/>
            <person name="Baker S."/>
            <person name="Barry K."/>
            <person name="Bills G."/>
            <person name="Bluhm B."/>
            <person name="Cannon C."/>
            <person name="Castanera R."/>
            <person name="Culley D."/>
            <person name="Daum C."/>
            <person name="Ezra D."/>
            <person name="Gonzalez J."/>
            <person name="Henrissat B."/>
            <person name="Kuo A."/>
            <person name="Liang C."/>
            <person name="Lipzen A."/>
            <person name="Lutzoni F."/>
            <person name="Magnuson J."/>
            <person name="Mondo S."/>
            <person name="Nolan M."/>
            <person name="Ohm R."/>
            <person name="Pangilinan J."/>
            <person name="Park H.-J."/>
            <person name="Ramirez L."/>
            <person name="Alfaro M."/>
            <person name="Sun H."/>
            <person name="Tritt A."/>
            <person name="Yoshinaga Y."/>
            <person name="Zwiers L.-H."/>
            <person name="Turgeon B."/>
            <person name="Goodwin S."/>
            <person name="Spatafora J."/>
            <person name="Crous P."/>
            <person name="Grigoriev I."/>
        </authorList>
    </citation>
    <scope>NUCLEOTIDE SEQUENCE</scope>
    <source>
        <strain evidence="1">ATCC 200398</strain>
    </source>
</reference>